<evidence type="ECO:0000256" key="4">
    <source>
        <dbReference type="ARBA" id="ARBA00032089"/>
    </source>
</evidence>
<comment type="function">
    <text evidence="5">Involved in formation and maintenance of cell shape.</text>
</comment>
<sequence length="292" mass="33052">MPQFFLNKRLILLLVSIIILVALIGFSLNDRDNLTWPEQFLKDTVGAVESVFHRPAHSIKGFFSNVEGIRNTYKENEYLKAKLEEYVELSVKVKVLEDENEKLRALLDKPDSIRDYNAIQATVIARNPDKWEWNEILTLNKGSQHGVKQDMAVITSDGLIGKVKYVSQFTSTVQLLTALDRTNRISSIIQGKENIFGLIEGYDEEKAALLFKRIPYDAVLEEGEKVISSGLGGVFPHGLLIGEITEVVPDEYGLTKMAYVKPSANFYEIDHVIIVDRVMMSDVDIAEEQEEE</sequence>
<dbReference type="NCBIfam" id="TIGR00219">
    <property type="entry name" value="mreC"/>
    <property type="match status" value="1"/>
</dbReference>
<dbReference type="EMBL" id="JBHUEM010000004">
    <property type="protein sequence ID" value="MFD1736034.1"/>
    <property type="molecule type" value="Genomic_DNA"/>
</dbReference>
<protein>
    <recommendedName>
        <fullName evidence="2 5">Cell shape-determining protein MreC</fullName>
    </recommendedName>
    <alternativeName>
        <fullName evidence="4 5">Cell shape protein MreC</fullName>
    </alternativeName>
</protein>
<comment type="caution">
    <text evidence="8">The sequence shown here is derived from an EMBL/GenBank/DDBJ whole genome shotgun (WGS) entry which is preliminary data.</text>
</comment>
<evidence type="ECO:0000256" key="5">
    <source>
        <dbReference type="PIRNR" id="PIRNR038471"/>
    </source>
</evidence>
<name>A0ABW4LLI4_9BACI</name>
<dbReference type="Gene3D" id="2.40.10.350">
    <property type="entry name" value="Rod shape-determining protein MreC, domain 2"/>
    <property type="match status" value="1"/>
</dbReference>
<dbReference type="InterPro" id="IPR042175">
    <property type="entry name" value="Cell/Rod_MreC_2"/>
</dbReference>
<dbReference type="InterPro" id="IPR007221">
    <property type="entry name" value="MreC"/>
</dbReference>
<evidence type="ECO:0000256" key="2">
    <source>
        <dbReference type="ARBA" id="ARBA00013855"/>
    </source>
</evidence>
<evidence type="ECO:0000313" key="9">
    <source>
        <dbReference type="Proteomes" id="UP001597214"/>
    </source>
</evidence>
<evidence type="ECO:0000256" key="1">
    <source>
        <dbReference type="ARBA" id="ARBA00009369"/>
    </source>
</evidence>
<dbReference type="PANTHER" id="PTHR34138:SF1">
    <property type="entry name" value="CELL SHAPE-DETERMINING PROTEIN MREC"/>
    <property type="match status" value="1"/>
</dbReference>
<comment type="similarity">
    <text evidence="1 5">Belongs to the MreC family.</text>
</comment>
<proteinExistence type="inferred from homology"/>
<keyword evidence="6" id="KW-0175">Coiled coil</keyword>
<dbReference type="InterPro" id="IPR042177">
    <property type="entry name" value="Cell/Rod_1"/>
</dbReference>
<feature type="coiled-coil region" evidence="6">
    <location>
        <begin position="79"/>
        <end position="106"/>
    </location>
</feature>
<dbReference type="Gene3D" id="2.40.10.340">
    <property type="entry name" value="Rod shape-determining protein MreC, domain 1"/>
    <property type="match status" value="1"/>
</dbReference>
<dbReference type="InterPro" id="IPR055342">
    <property type="entry name" value="MreC_beta-barrel_core"/>
</dbReference>
<gene>
    <name evidence="8" type="primary">mreC</name>
    <name evidence="8" type="ORF">ACFSCX_05600</name>
</gene>
<dbReference type="RefSeq" id="WP_377927169.1">
    <property type="nucleotide sequence ID" value="NZ_JBHUEM010000004.1"/>
</dbReference>
<evidence type="ECO:0000256" key="3">
    <source>
        <dbReference type="ARBA" id="ARBA00022960"/>
    </source>
</evidence>
<dbReference type="PIRSF" id="PIRSF038471">
    <property type="entry name" value="MreC"/>
    <property type="match status" value="1"/>
</dbReference>
<evidence type="ECO:0000256" key="6">
    <source>
        <dbReference type="SAM" id="Coils"/>
    </source>
</evidence>
<accession>A0ABW4LLI4</accession>
<dbReference type="PANTHER" id="PTHR34138">
    <property type="entry name" value="CELL SHAPE-DETERMINING PROTEIN MREC"/>
    <property type="match status" value="1"/>
</dbReference>
<dbReference type="Pfam" id="PF04085">
    <property type="entry name" value="MreC"/>
    <property type="match status" value="1"/>
</dbReference>
<keyword evidence="9" id="KW-1185">Reference proteome</keyword>
<keyword evidence="3 5" id="KW-0133">Cell shape</keyword>
<dbReference type="Gene3D" id="1.20.5.490">
    <property type="entry name" value="Single helix bin"/>
    <property type="match status" value="1"/>
</dbReference>
<organism evidence="8 9">
    <name type="scientific">Bacillus salitolerans</name>
    <dbReference type="NCBI Taxonomy" id="1437434"/>
    <lineage>
        <taxon>Bacteria</taxon>
        <taxon>Bacillati</taxon>
        <taxon>Bacillota</taxon>
        <taxon>Bacilli</taxon>
        <taxon>Bacillales</taxon>
        <taxon>Bacillaceae</taxon>
        <taxon>Bacillus</taxon>
    </lineage>
</organism>
<dbReference type="Proteomes" id="UP001597214">
    <property type="component" value="Unassembled WGS sequence"/>
</dbReference>
<evidence type="ECO:0000313" key="8">
    <source>
        <dbReference type="EMBL" id="MFD1736034.1"/>
    </source>
</evidence>
<evidence type="ECO:0000259" key="7">
    <source>
        <dbReference type="Pfam" id="PF04085"/>
    </source>
</evidence>
<feature type="domain" description="Rod shape-determining protein MreC beta-barrel core" evidence="7">
    <location>
        <begin position="123"/>
        <end position="275"/>
    </location>
</feature>
<reference evidence="9" key="1">
    <citation type="journal article" date="2019" name="Int. J. Syst. Evol. Microbiol.">
        <title>The Global Catalogue of Microorganisms (GCM) 10K type strain sequencing project: providing services to taxonomists for standard genome sequencing and annotation.</title>
        <authorList>
            <consortium name="The Broad Institute Genomics Platform"/>
            <consortium name="The Broad Institute Genome Sequencing Center for Infectious Disease"/>
            <person name="Wu L."/>
            <person name="Ma J."/>
        </authorList>
    </citation>
    <scope>NUCLEOTIDE SEQUENCE [LARGE SCALE GENOMIC DNA]</scope>
    <source>
        <strain evidence="9">CCUG 49339</strain>
    </source>
</reference>